<evidence type="ECO:0000313" key="2">
    <source>
        <dbReference type="Proteomes" id="UP000309170"/>
    </source>
</evidence>
<accession>A0A9X9EQQ2</accession>
<sequence length="95" mass="10390">MTNKQKKDYIGIVIPSSHKESSLKAECMEQAKSPSFKCSLPINKGFSEADDTNCCALINEPGSHNKLLLSPLNLNKIKHHSVTGSDEFSQRGKAS</sequence>
<dbReference type="Proteomes" id="UP000309170">
    <property type="component" value="Unassembled WGS sequence"/>
</dbReference>
<gene>
    <name evidence="1" type="ORF">FC678_21035</name>
</gene>
<comment type="caution">
    <text evidence="1">The sequence shown here is derived from an EMBL/GenBank/DDBJ whole genome shotgun (WGS) entry which is preliminary data.</text>
</comment>
<protein>
    <submittedName>
        <fullName evidence="1">Uncharacterized protein</fullName>
    </submittedName>
</protein>
<organism evidence="1 2">
    <name type="scientific">Peribacillus simplex</name>
    <dbReference type="NCBI Taxonomy" id="1478"/>
    <lineage>
        <taxon>Bacteria</taxon>
        <taxon>Bacillati</taxon>
        <taxon>Bacillota</taxon>
        <taxon>Bacilli</taxon>
        <taxon>Bacillales</taxon>
        <taxon>Bacillaceae</taxon>
        <taxon>Peribacillus</taxon>
    </lineage>
</organism>
<evidence type="ECO:0000313" key="1">
    <source>
        <dbReference type="EMBL" id="TKH08181.1"/>
    </source>
</evidence>
<dbReference type="EMBL" id="SZNT01000405">
    <property type="protein sequence ID" value="TKH08181.1"/>
    <property type="molecule type" value="Genomic_DNA"/>
</dbReference>
<reference evidence="1 2" key="1">
    <citation type="journal article" date="2019" name="Environ. Microbiol.">
        <title>An active ?-lactamase is a part of an orchestrated cell wall stress resistance network of Bacillus subtilis and related rhizosphere species.</title>
        <authorList>
            <person name="Bucher T."/>
            <person name="Keren-Paz A."/>
            <person name="Hausser J."/>
            <person name="Olender T."/>
            <person name="Cytryn E."/>
            <person name="Kolodkin-Gal I."/>
        </authorList>
    </citation>
    <scope>NUCLEOTIDE SEQUENCE [LARGE SCALE GENOMIC DNA]</scope>
    <source>
        <strain evidence="1 2">I4</strain>
    </source>
</reference>
<name>A0A9X9EQQ2_9BACI</name>
<dbReference type="RefSeq" id="WP_137020150.1">
    <property type="nucleotide sequence ID" value="NZ_SZNS01000081.1"/>
</dbReference>
<proteinExistence type="predicted"/>
<dbReference type="AlphaFoldDB" id="A0A9X9EQQ2"/>
<dbReference type="OrthoDB" id="10009949at2"/>